<dbReference type="Proteomes" id="UP000001542">
    <property type="component" value="Unassembled WGS sequence"/>
</dbReference>
<gene>
    <name evidence="8" type="ORF">TVAG_030910</name>
</gene>
<name>A2EYJ9_TRIV3</name>
<sequence length="414" mass="48260">MFFSLFFSTKSQDGVHFNKEGGLTFPKPKFVPEYSNTNRQVLDEEWKNIRIKLNMSYVTGELRDPNACYEEGQILKFYNKNITCEKDMILSNTNLTSFTITLNNFKNFEEKFLKVLPSPNKDYDLELIIKIIRYPYIESFLRVNPDTYNEYQRTTKATMNFNHLGLPSQPSMWETESGEYMGNIMREFNKILDAIHGRYHPKNSTKPYKDNETYCSLIKYGRQFNFLIAPYSHLFAQKHYGVDVFEGDNSTCPSGIEIEYDGTRGTYNNYIRGRLFYTELSIQLYLRASGNYIERLTDATMAIIQDTENYLCNWSMAQPLVWGNPETQIGGKPIKDLALGPPQLVFPKQYFYYSDTTAITLDKDSPQYVGFDFKHGGYTISSNAPSSCTGYWEDYCKRILQPIKPFIYKLMVYL</sequence>
<accession>A2EYJ9</accession>
<dbReference type="GO" id="GO:0005737">
    <property type="term" value="C:cytoplasm"/>
    <property type="evidence" value="ECO:0000318"/>
    <property type="project" value="GO_Central"/>
</dbReference>
<evidence type="ECO:0000256" key="4">
    <source>
        <dbReference type="ARBA" id="ARBA00022723"/>
    </source>
</evidence>
<dbReference type="KEGG" id="tva:4760112"/>
<dbReference type="InParanoid" id="A2EYJ9"/>
<dbReference type="FunFam" id="3.90.132.10:FF:000006">
    <property type="entry name" value="GP63-like"/>
    <property type="match status" value="1"/>
</dbReference>
<comment type="similarity">
    <text evidence="2">Belongs to the peptidase M8 family.</text>
</comment>
<dbReference type="VEuPathDB" id="TrichDB:TVAGG3_0586010"/>
<evidence type="ECO:0000256" key="2">
    <source>
        <dbReference type="ARBA" id="ARBA00005860"/>
    </source>
</evidence>
<dbReference type="AlphaFoldDB" id="A2EYJ9"/>
<dbReference type="GO" id="GO:0046872">
    <property type="term" value="F:metal ion binding"/>
    <property type="evidence" value="ECO:0007669"/>
    <property type="project" value="UniProtKB-KW"/>
</dbReference>
<protein>
    <submittedName>
        <fullName evidence="8">GP63-like</fullName>
    </submittedName>
</protein>
<dbReference type="PANTHER" id="PTHR10942:SF0">
    <property type="entry name" value="LEISHMANOLYSIN-LIKE PEPTIDASE"/>
    <property type="match status" value="1"/>
</dbReference>
<proteinExistence type="inferred from homology"/>
<dbReference type="RefSeq" id="XP_001314592.1">
    <property type="nucleotide sequence ID" value="XM_001314563.1"/>
</dbReference>
<keyword evidence="4" id="KW-0479">Metal-binding</keyword>
<evidence type="ECO:0000256" key="6">
    <source>
        <dbReference type="ARBA" id="ARBA00022833"/>
    </source>
</evidence>
<evidence type="ECO:0000313" key="9">
    <source>
        <dbReference type="Proteomes" id="UP000001542"/>
    </source>
</evidence>
<keyword evidence="7" id="KW-0482">Metalloprotease</keyword>
<dbReference type="Gene3D" id="3.10.170.20">
    <property type="match status" value="1"/>
</dbReference>
<evidence type="ECO:0000256" key="5">
    <source>
        <dbReference type="ARBA" id="ARBA00022801"/>
    </source>
</evidence>
<dbReference type="VEuPathDB" id="TrichDB:TVAG_030910"/>
<evidence type="ECO:0000256" key="1">
    <source>
        <dbReference type="ARBA" id="ARBA00001947"/>
    </source>
</evidence>
<organism evidence="8 9">
    <name type="scientific">Trichomonas vaginalis (strain ATCC PRA-98 / G3)</name>
    <dbReference type="NCBI Taxonomy" id="412133"/>
    <lineage>
        <taxon>Eukaryota</taxon>
        <taxon>Metamonada</taxon>
        <taxon>Parabasalia</taxon>
        <taxon>Trichomonadida</taxon>
        <taxon>Trichomonadidae</taxon>
        <taxon>Trichomonas</taxon>
    </lineage>
</organism>
<dbReference type="EMBL" id="DS113541">
    <property type="protein sequence ID" value="EAY02275.1"/>
    <property type="molecule type" value="Genomic_DNA"/>
</dbReference>
<dbReference type="GO" id="GO:0008233">
    <property type="term" value="F:peptidase activity"/>
    <property type="evidence" value="ECO:0000318"/>
    <property type="project" value="GO_Central"/>
</dbReference>
<evidence type="ECO:0000256" key="7">
    <source>
        <dbReference type="ARBA" id="ARBA00023049"/>
    </source>
</evidence>
<dbReference type="InterPro" id="IPR001577">
    <property type="entry name" value="Peptidase_M8"/>
</dbReference>
<reference evidence="8" key="1">
    <citation type="submission" date="2006-10" db="EMBL/GenBank/DDBJ databases">
        <authorList>
            <person name="Amadeo P."/>
            <person name="Zhao Q."/>
            <person name="Wortman J."/>
            <person name="Fraser-Liggett C."/>
            <person name="Carlton J."/>
        </authorList>
    </citation>
    <scope>NUCLEOTIDE SEQUENCE</scope>
    <source>
        <strain evidence="8">G3</strain>
    </source>
</reference>
<evidence type="ECO:0000256" key="3">
    <source>
        <dbReference type="ARBA" id="ARBA00022670"/>
    </source>
</evidence>
<keyword evidence="5" id="KW-0378">Hydrolase</keyword>
<keyword evidence="6" id="KW-0862">Zinc</keyword>
<keyword evidence="3" id="KW-0645">Protease</keyword>
<comment type="cofactor">
    <cofactor evidence="1">
        <name>Zn(2+)</name>
        <dbReference type="ChEBI" id="CHEBI:29105"/>
    </cofactor>
</comment>
<dbReference type="Gene3D" id="3.90.132.10">
    <property type="entry name" value="Leishmanolysin , domain 2"/>
    <property type="match status" value="1"/>
</dbReference>
<dbReference type="GO" id="GO:0016020">
    <property type="term" value="C:membrane"/>
    <property type="evidence" value="ECO:0007669"/>
    <property type="project" value="InterPro"/>
</dbReference>
<dbReference type="GO" id="GO:0007155">
    <property type="term" value="P:cell adhesion"/>
    <property type="evidence" value="ECO:0007669"/>
    <property type="project" value="InterPro"/>
</dbReference>
<evidence type="ECO:0000313" key="8">
    <source>
        <dbReference type="EMBL" id="EAY02275.1"/>
    </source>
</evidence>
<dbReference type="GO" id="GO:0006508">
    <property type="term" value="P:proteolysis"/>
    <property type="evidence" value="ECO:0007669"/>
    <property type="project" value="UniProtKB-KW"/>
</dbReference>
<dbReference type="SUPFAM" id="SSF55486">
    <property type="entry name" value="Metalloproteases ('zincins'), catalytic domain"/>
    <property type="match status" value="1"/>
</dbReference>
<dbReference type="GO" id="GO:0004222">
    <property type="term" value="F:metalloendopeptidase activity"/>
    <property type="evidence" value="ECO:0007669"/>
    <property type="project" value="InterPro"/>
</dbReference>
<keyword evidence="9" id="KW-1185">Reference proteome</keyword>
<dbReference type="PANTHER" id="PTHR10942">
    <property type="entry name" value="LEISHMANOLYSIN-LIKE PEPTIDASE"/>
    <property type="match status" value="1"/>
</dbReference>
<reference evidence="8" key="2">
    <citation type="journal article" date="2007" name="Science">
        <title>Draft genome sequence of the sexually transmitted pathogen Trichomonas vaginalis.</title>
        <authorList>
            <person name="Carlton J.M."/>
            <person name="Hirt R.P."/>
            <person name="Silva J.C."/>
            <person name="Delcher A.L."/>
            <person name="Schatz M."/>
            <person name="Zhao Q."/>
            <person name="Wortman J.R."/>
            <person name="Bidwell S.L."/>
            <person name="Alsmark U.C.M."/>
            <person name="Besteiro S."/>
            <person name="Sicheritz-Ponten T."/>
            <person name="Noel C.J."/>
            <person name="Dacks J.B."/>
            <person name="Foster P.G."/>
            <person name="Simillion C."/>
            <person name="Van de Peer Y."/>
            <person name="Miranda-Saavedra D."/>
            <person name="Barton G.J."/>
            <person name="Westrop G.D."/>
            <person name="Mueller S."/>
            <person name="Dessi D."/>
            <person name="Fiori P.L."/>
            <person name="Ren Q."/>
            <person name="Paulsen I."/>
            <person name="Zhang H."/>
            <person name="Bastida-Corcuera F.D."/>
            <person name="Simoes-Barbosa A."/>
            <person name="Brown M.T."/>
            <person name="Hayes R.D."/>
            <person name="Mukherjee M."/>
            <person name="Okumura C.Y."/>
            <person name="Schneider R."/>
            <person name="Smith A.J."/>
            <person name="Vanacova S."/>
            <person name="Villalvazo M."/>
            <person name="Haas B.J."/>
            <person name="Pertea M."/>
            <person name="Feldblyum T.V."/>
            <person name="Utterback T.R."/>
            <person name="Shu C.L."/>
            <person name="Osoegawa K."/>
            <person name="de Jong P.J."/>
            <person name="Hrdy I."/>
            <person name="Horvathova L."/>
            <person name="Zubacova Z."/>
            <person name="Dolezal P."/>
            <person name="Malik S.B."/>
            <person name="Logsdon J.M. Jr."/>
            <person name="Henze K."/>
            <person name="Gupta A."/>
            <person name="Wang C.C."/>
            <person name="Dunne R.L."/>
            <person name="Upcroft J.A."/>
            <person name="Upcroft P."/>
            <person name="White O."/>
            <person name="Salzberg S.L."/>
            <person name="Tang P."/>
            <person name="Chiu C.-H."/>
            <person name="Lee Y.-S."/>
            <person name="Embley T.M."/>
            <person name="Coombs G.H."/>
            <person name="Mottram J.C."/>
            <person name="Tachezy J."/>
            <person name="Fraser-Liggett C.M."/>
            <person name="Johnson P.J."/>
        </authorList>
    </citation>
    <scope>NUCLEOTIDE SEQUENCE [LARGE SCALE GENOMIC DNA]</scope>
    <source>
        <strain evidence="8">G3</strain>
    </source>
</reference>